<protein>
    <submittedName>
        <fullName evidence="1">Uncharacterized protein</fullName>
    </submittedName>
</protein>
<reference evidence="1 2" key="1">
    <citation type="submission" date="2015-11" db="EMBL/GenBank/DDBJ databases">
        <title>Description and complete genome sequence of a novel strain predominating in hypersaline microbial mats and representing a new family of the Bacteriodetes phylum.</title>
        <authorList>
            <person name="Spring S."/>
            <person name="Bunk B."/>
            <person name="Sproer C."/>
            <person name="Klenk H.-P."/>
        </authorList>
    </citation>
    <scope>NUCLEOTIDE SEQUENCE [LARGE SCALE GENOMIC DNA]</scope>
    <source>
        <strain evidence="1 2">L21-Spi-D4</strain>
    </source>
</reference>
<sequence>MLDFYTRDTEGLKKDISNLSGIGHKSLVSFAKKYHELSCGDESCIEYGKDVKRKLLFSVDFGNFSLSSTYRSKYDRDNYQYISASFYFQQIERNENLFFLIGFNQFLDDRKSTGIPFGIEYIDLQPGLGFNGSYTIDLASFFLLHYFGAGFHYKIGNLILKTKIRIAGTIELEIAGVQPSFGIMYSIR</sequence>
<name>A0A0S2I271_9BACT</name>
<organism evidence="1 2">
    <name type="scientific">Salinivirga cyanobacteriivorans</name>
    <dbReference type="NCBI Taxonomy" id="1307839"/>
    <lineage>
        <taxon>Bacteria</taxon>
        <taxon>Pseudomonadati</taxon>
        <taxon>Bacteroidota</taxon>
        <taxon>Bacteroidia</taxon>
        <taxon>Bacteroidales</taxon>
        <taxon>Salinivirgaceae</taxon>
        <taxon>Salinivirga</taxon>
    </lineage>
</organism>
<proteinExistence type="predicted"/>
<dbReference type="EMBL" id="CP013118">
    <property type="protein sequence ID" value="ALO16336.1"/>
    <property type="molecule type" value="Genomic_DNA"/>
</dbReference>
<evidence type="ECO:0000313" key="2">
    <source>
        <dbReference type="Proteomes" id="UP000064893"/>
    </source>
</evidence>
<accession>A0A0S2I271</accession>
<dbReference type="KEGG" id="blq:L21SP5_02713"/>
<dbReference type="AlphaFoldDB" id="A0A0S2I271"/>
<dbReference type="Proteomes" id="UP000064893">
    <property type="component" value="Chromosome"/>
</dbReference>
<dbReference type="OrthoDB" id="815717at2"/>
<keyword evidence="2" id="KW-1185">Reference proteome</keyword>
<dbReference type="RefSeq" id="WP_057953719.1">
    <property type="nucleotide sequence ID" value="NZ_CP013118.1"/>
</dbReference>
<evidence type="ECO:0000313" key="1">
    <source>
        <dbReference type="EMBL" id="ALO16336.1"/>
    </source>
</evidence>
<gene>
    <name evidence="1" type="ORF">L21SP5_02713</name>
</gene>